<dbReference type="InterPro" id="IPR008203">
    <property type="entry name" value="AF2212-like"/>
</dbReference>
<dbReference type="GeneID" id="30679709"/>
<dbReference type="SUPFAM" id="SSF141694">
    <property type="entry name" value="AF2212/PG0164-like"/>
    <property type="match status" value="1"/>
</dbReference>
<dbReference type="STRING" id="940295.EYM_01505"/>
<accession>A0A0U3FZG4</accession>
<name>A0A0U3FZG4_9CREN</name>
<dbReference type="Proteomes" id="UP000060778">
    <property type="component" value="Chromosome"/>
</dbReference>
<dbReference type="RefSeq" id="WP_075049342.1">
    <property type="nucleotide sequence ID" value="NZ_CP006867.1"/>
</dbReference>
<sequence>MSKVIRVRYEKGVLKPLEPVKLREGEEVRIRIEENIRERLKGIIGILGESSEEELERYLEEAWQS</sequence>
<evidence type="ECO:0000313" key="4">
    <source>
        <dbReference type="EMBL" id="ALU11484.1"/>
    </source>
</evidence>
<protein>
    <recommendedName>
        <fullName evidence="3">Antitoxin</fullName>
    </recommendedName>
</protein>
<dbReference type="Pfam" id="PF01954">
    <property type="entry name" value="AF2212-like"/>
    <property type="match status" value="1"/>
</dbReference>
<dbReference type="EMBL" id="CP006867">
    <property type="protein sequence ID" value="ALU11484.1"/>
    <property type="molecule type" value="Genomic_DNA"/>
</dbReference>
<dbReference type="KEGG" id="iis:EYM_01505"/>
<comment type="similarity">
    <text evidence="1 3">Belongs to the UPF0165 family.</text>
</comment>
<dbReference type="AlphaFoldDB" id="A0A0U3FZG4"/>
<dbReference type="Gene3D" id="4.10.1150.10">
    <property type="entry name" value="AF2212/PG0164-like"/>
    <property type="match status" value="1"/>
</dbReference>
<reference evidence="4 5" key="1">
    <citation type="submission" date="2013-11" db="EMBL/GenBank/DDBJ databases">
        <title>Comparative genomics of Ignicoccus.</title>
        <authorList>
            <person name="Podar M."/>
        </authorList>
    </citation>
    <scope>NUCLEOTIDE SEQUENCE [LARGE SCALE GENOMIC DNA]</scope>
    <source>
        <strain evidence="4 5">DSM 13165</strain>
    </source>
</reference>
<comment type="function">
    <text evidence="3">Antitoxin component of a type II toxin-antitoxin (TA) system.</text>
</comment>
<evidence type="ECO:0000313" key="5">
    <source>
        <dbReference type="Proteomes" id="UP000060778"/>
    </source>
</evidence>
<proteinExistence type="inferred from homology"/>
<organism evidence="4 5">
    <name type="scientific">Ignicoccus islandicus DSM 13165</name>
    <dbReference type="NCBI Taxonomy" id="940295"/>
    <lineage>
        <taxon>Archaea</taxon>
        <taxon>Thermoproteota</taxon>
        <taxon>Thermoprotei</taxon>
        <taxon>Desulfurococcales</taxon>
        <taxon>Desulfurococcaceae</taxon>
        <taxon>Ignicoccus</taxon>
    </lineage>
</organism>
<keyword evidence="5" id="KW-1185">Reference proteome</keyword>
<gene>
    <name evidence="4" type="ORF">EYM_01505</name>
</gene>
<evidence type="ECO:0000256" key="3">
    <source>
        <dbReference type="RuleBase" id="RU368051"/>
    </source>
</evidence>
<evidence type="ECO:0000256" key="1">
    <source>
        <dbReference type="ARBA" id="ARBA00006615"/>
    </source>
</evidence>
<dbReference type="InterPro" id="IPR024069">
    <property type="entry name" value="AF2212-like_dom_sf"/>
</dbReference>
<keyword evidence="2 3" id="KW-1277">Toxin-antitoxin system</keyword>
<evidence type="ECO:0000256" key="2">
    <source>
        <dbReference type="ARBA" id="ARBA00022649"/>
    </source>
</evidence>